<proteinExistence type="predicted"/>
<protein>
    <recommendedName>
        <fullName evidence="2">thiol oxidase</fullName>
        <ecNumber evidence="2">1.8.3.2</ecNumber>
    </recommendedName>
</protein>
<feature type="domain" description="ERV/ALR sulfhydryl oxidase" evidence="7">
    <location>
        <begin position="11"/>
        <end position="122"/>
    </location>
</feature>
<dbReference type="PROSITE" id="PS51324">
    <property type="entry name" value="ERV_ALR"/>
    <property type="match status" value="1"/>
</dbReference>
<dbReference type="GO" id="GO:0016971">
    <property type="term" value="F:flavin-dependent sulfhydryl oxidase activity"/>
    <property type="evidence" value="ECO:0007669"/>
    <property type="project" value="InterPro"/>
</dbReference>
<evidence type="ECO:0000313" key="8">
    <source>
        <dbReference type="EMBL" id="QHU12948.1"/>
    </source>
</evidence>
<dbReference type="Pfam" id="PF04777">
    <property type="entry name" value="Evr1_Alr"/>
    <property type="match status" value="1"/>
</dbReference>
<dbReference type="GO" id="GO:0050660">
    <property type="term" value="F:flavin adenine dinucleotide binding"/>
    <property type="evidence" value="ECO:0007669"/>
    <property type="project" value="TreeGrafter"/>
</dbReference>
<dbReference type="PANTHER" id="PTHR12645">
    <property type="entry name" value="ALR/ERV"/>
    <property type="match status" value="1"/>
</dbReference>
<dbReference type="PANTHER" id="PTHR12645:SF0">
    <property type="entry name" value="FAD-LINKED SULFHYDRYL OXIDASE ALR"/>
    <property type="match status" value="1"/>
</dbReference>
<dbReference type="EC" id="1.8.3.2" evidence="2"/>
<keyword evidence="6" id="KW-1015">Disulfide bond</keyword>
<dbReference type="InterPro" id="IPR036774">
    <property type="entry name" value="ERV/ALR_sulphydryl_oxid_sf"/>
</dbReference>
<name>A0A6C0K9L2_9ZZZZ</name>
<dbReference type="InterPro" id="IPR017905">
    <property type="entry name" value="ERV/ALR_sulphydryl_oxidase"/>
</dbReference>
<dbReference type="AlphaFoldDB" id="A0A6C0K9L2"/>
<dbReference type="InterPro" id="IPR039799">
    <property type="entry name" value="ALR/ERV"/>
</dbReference>
<dbReference type="GO" id="GO:0005739">
    <property type="term" value="C:mitochondrion"/>
    <property type="evidence" value="ECO:0007669"/>
    <property type="project" value="TreeGrafter"/>
</dbReference>
<keyword evidence="3" id="KW-0285">Flavoprotein</keyword>
<reference evidence="8" key="1">
    <citation type="journal article" date="2020" name="Nature">
        <title>Giant virus diversity and host interactions through global metagenomics.</title>
        <authorList>
            <person name="Schulz F."/>
            <person name="Roux S."/>
            <person name="Paez-Espino D."/>
            <person name="Jungbluth S."/>
            <person name="Walsh D.A."/>
            <person name="Denef V.J."/>
            <person name="McMahon K.D."/>
            <person name="Konstantinidis K.T."/>
            <person name="Eloe-Fadrosh E.A."/>
            <person name="Kyrpides N.C."/>
            <person name="Woyke T."/>
        </authorList>
    </citation>
    <scope>NUCLEOTIDE SEQUENCE</scope>
    <source>
        <strain evidence="8">GVMAG-S-1101172-89</strain>
    </source>
</reference>
<evidence type="ECO:0000256" key="3">
    <source>
        <dbReference type="ARBA" id="ARBA00022630"/>
    </source>
</evidence>
<evidence type="ECO:0000256" key="5">
    <source>
        <dbReference type="ARBA" id="ARBA00023002"/>
    </source>
</evidence>
<comment type="cofactor">
    <cofactor evidence="1">
        <name>FAD</name>
        <dbReference type="ChEBI" id="CHEBI:57692"/>
    </cofactor>
</comment>
<evidence type="ECO:0000256" key="2">
    <source>
        <dbReference type="ARBA" id="ARBA00012512"/>
    </source>
</evidence>
<keyword evidence="5" id="KW-0560">Oxidoreductase</keyword>
<dbReference type="Gene3D" id="1.20.120.310">
    <property type="entry name" value="ERV/ALR sulfhydryl oxidase domain"/>
    <property type="match status" value="1"/>
</dbReference>
<evidence type="ECO:0000256" key="6">
    <source>
        <dbReference type="ARBA" id="ARBA00023157"/>
    </source>
</evidence>
<sequence>MPCPCNLPLEIYPGSEEWGPLLWKLLHGLAERAGKILTPVYAEEERHHWTHFFKMTSDIIPCDVCKEHFRIYLREHPVDALKKMPTNQIRAYVRHWFWEVHEWVNMTLNKPSFPEEDLETAYAALSLRNILGALDIPMKRAIRLSGNNQKKYTDWRAKYLSMLSIYGL</sequence>
<evidence type="ECO:0000256" key="4">
    <source>
        <dbReference type="ARBA" id="ARBA00022827"/>
    </source>
</evidence>
<keyword evidence="4" id="KW-0274">FAD</keyword>
<organism evidence="8">
    <name type="scientific">viral metagenome</name>
    <dbReference type="NCBI Taxonomy" id="1070528"/>
    <lineage>
        <taxon>unclassified sequences</taxon>
        <taxon>metagenomes</taxon>
        <taxon>organismal metagenomes</taxon>
    </lineage>
</organism>
<dbReference type="EMBL" id="MN740811">
    <property type="protein sequence ID" value="QHU12948.1"/>
    <property type="molecule type" value="Genomic_DNA"/>
</dbReference>
<accession>A0A6C0K9L2</accession>
<evidence type="ECO:0000259" key="7">
    <source>
        <dbReference type="PROSITE" id="PS51324"/>
    </source>
</evidence>
<evidence type="ECO:0000256" key="1">
    <source>
        <dbReference type="ARBA" id="ARBA00001974"/>
    </source>
</evidence>
<dbReference type="SUPFAM" id="SSF69000">
    <property type="entry name" value="FAD-dependent thiol oxidase"/>
    <property type="match status" value="1"/>
</dbReference>